<gene>
    <name evidence="2" type="ORF">AVDCRST_MAG71-1339</name>
</gene>
<proteinExistence type="predicted"/>
<feature type="compositionally biased region" description="Basic residues" evidence="1">
    <location>
        <begin position="1"/>
        <end position="31"/>
    </location>
</feature>
<organism evidence="2">
    <name type="scientific">uncultured Lysobacter sp</name>
    <dbReference type="NCBI Taxonomy" id="271060"/>
    <lineage>
        <taxon>Bacteria</taxon>
        <taxon>Pseudomonadati</taxon>
        <taxon>Pseudomonadota</taxon>
        <taxon>Gammaproteobacteria</taxon>
        <taxon>Lysobacterales</taxon>
        <taxon>Lysobacteraceae</taxon>
        <taxon>Lysobacter</taxon>
        <taxon>environmental samples</taxon>
    </lineage>
</organism>
<accession>A0A6J4L4C2</accession>
<evidence type="ECO:0000256" key="1">
    <source>
        <dbReference type="SAM" id="MobiDB-lite"/>
    </source>
</evidence>
<evidence type="ECO:0000313" key="2">
    <source>
        <dbReference type="EMBL" id="CAA9322574.1"/>
    </source>
</evidence>
<dbReference type="EMBL" id="CADCUA010000338">
    <property type="protein sequence ID" value="CAA9322574.1"/>
    <property type="molecule type" value="Genomic_DNA"/>
</dbReference>
<protein>
    <submittedName>
        <fullName evidence="2">Uncharacterized protein</fullName>
    </submittedName>
</protein>
<reference evidence="2" key="1">
    <citation type="submission" date="2020-02" db="EMBL/GenBank/DDBJ databases">
        <authorList>
            <person name="Meier V. D."/>
        </authorList>
    </citation>
    <scope>NUCLEOTIDE SEQUENCE</scope>
    <source>
        <strain evidence="2">AVDCRST_MAG71</strain>
    </source>
</reference>
<name>A0A6J4L4C2_9GAMM</name>
<dbReference type="AlphaFoldDB" id="A0A6J4L4C2"/>
<sequence length="75" mass="7985">MRHGHSGRSQRRLLSKRAPLGRRRRPARGRAGKSGIAGDYRGRPAFAAAAVPRVAAGLQARRPAAAAPGPYSAFR</sequence>
<feature type="region of interest" description="Disordered" evidence="1">
    <location>
        <begin position="1"/>
        <end position="39"/>
    </location>
</feature>